<organism evidence="1 2">
    <name type="scientific">Immersiella caudata</name>
    <dbReference type="NCBI Taxonomy" id="314043"/>
    <lineage>
        <taxon>Eukaryota</taxon>
        <taxon>Fungi</taxon>
        <taxon>Dikarya</taxon>
        <taxon>Ascomycota</taxon>
        <taxon>Pezizomycotina</taxon>
        <taxon>Sordariomycetes</taxon>
        <taxon>Sordariomycetidae</taxon>
        <taxon>Sordariales</taxon>
        <taxon>Lasiosphaeriaceae</taxon>
        <taxon>Immersiella</taxon>
    </lineage>
</organism>
<dbReference type="Proteomes" id="UP001175000">
    <property type="component" value="Unassembled WGS sequence"/>
</dbReference>
<evidence type="ECO:0000313" key="1">
    <source>
        <dbReference type="EMBL" id="KAK0631808.1"/>
    </source>
</evidence>
<proteinExistence type="predicted"/>
<reference evidence="1" key="1">
    <citation type="submission" date="2023-06" db="EMBL/GenBank/DDBJ databases">
        <title>Genome-scale phylogeny and comparative genomics of the fungal order Sordariales.</title>
        <authorList>
            <consortium name="Lawrence Berkeley National Laboratory"/>
            <person name="Hensen N."/>
            <person name="Bonometti L."/>
            <person name="Westerberg I."/>
            <person name="Brannstrom I.O."/>
            <person name="Guillou S."/>
            <person name="Cros-Aarteil S."/>
            <person name="Calhoun S."/>
            <person name="Haridas S."/>
            <person name="Kuo A."/>
            <person name="Mondo S."/>
            <person name="Pangilinan J."/>
            <person name="Riley R."/>
            <person name="Labutti K."/>
            <person name="Andreopoulos B."/>
            <person name="Lipzen A."/>
            <person name="Chen C."/>
            <person name="Yanf M."/>
            <person name="Daum C."/>
            <person name="Ng V."/>
            <person name="Clum A."/>
            <person name="Steindorff A."/>
            <person name="Ohm R."/>
            <person name="Martin F."/>
            <person name="Silar P."/>
            <person name="Natvig D."/>
            <person name="Lalanne C."/>
            <person name="Gautier V."/>
            <person name="Ament-Velasquez S.L."/>
            <person name="Kruys A."/>
            <person name="Hutchinson M.I."/>
            <person name="Powell A.J."/>
            <person name="Barry K."/>
            <person name="Miller A.N."/>
            <person name="Grigoriev I.V."/>
            <person name="Debuchy R."/>
            <person name="Gladieux P."/>
            <person name="Thoren M.H."/>
            <person name="Johannesson H."/>
        </authorList>
    </citation>
    <scope>NUCLEOTIDE SEQUENCE</scope>
    <source>
        <strain evidence="1">CBS 606.72</strain>
    </source>
</reference>
<name>A0AA40CBZ2_9PEZI</name>
<dbReference type="EMBL" id="JAULSU010000001">
    <property type="protein sequence ID" value="KAK0631808.1"/>
    <property type="molecule type" value="Genomic_DNA"/>
</dbReference>
<protein>
    <submittedName>
        <fullName evidence="1">Uncharacterized protein</fullName>
    </submittedName>
</protein>
<accession>A0AA40CBZ2</accession>
<evidence type="ECO:0000313" key="2">
    <source>
        <dbReference type="Proteomes" id="UP001175000"/>
    </source>
</evidence>
<gene>
    <name evidence="1" type="ORF">B0T14DRAFT_11982</name>
</gene>
<keyword evidence="2" id="KW-1185">Reference proteome</keyword>
<sequence length="145" mass="16129">MEPVIQSRNPMATNLLANSRLELPWRSSCRVEDRDVTQQDDLRTVTSTHVPPNSTDSSCLVSERKKRLGSIAPLRMPLFDLQRPRNARRTHRWMWSKSRGPNMREAPLITGPPSVAPLAQLRRCEGGMSVLGGAGTQCGTAAHFV</sequence>
<comment type="caution">
    <text evidence="1">The sequence shown here is derived from an EMBL/GenBank/DDBJ whole genome shotgun (WGS) entry which is preliminary data.</text>
</comment>
<dbReference type="AlphaFoldDB" id="A0AA40CBZ2"/>